<accession>A0A3D8YHB2</accession>
<comment type="caution">
    <text evidence="1">The sequence shown here is derived from an EMBL/GenBank/DDBJ whole genome shotgun (WGS) entry which is preliminary data.</text>
</comment>
<sequence>MKKRRSLISVAIVLIYVLIAGCTSDSGIPASLNEILDRNDIELTPAGQLGGGAGSTTSYNGNSAAVVKQLLGQVKGWKTPSCTTCSDGMPPKVNINSNCQRDSYVASAVNYAWAIESYYRLGETSSIASLVTNMNQSLQYARNLCGSSTVSSGSCYTLSIYGC</sequence>
<dbReference type="Proteomes" id="UP000256373">
    <property type="component" value="Unassembled WGS sequence"/>
</dbReference>
<keyword evidence="2" id="KW-1185">Reference proteome</keyword>
<dbReference type="PROSITE" id="PS51257">
    <property type="entry name" value="PROKAR_LIPOPROTEIN"/>
    <property type="match status" value="1"/>
</dbReference>
<reference evidence="1 2" key="1">
    <citation type="submission" date="2018-07" db="EMBL/GenBank/DDBJ databases">
        <title>Dyadobacter roseus sp. nov., isolated from rose rhizosphere soil.</title>
        <authorList>
            <person name="Chen L."/>
        </authorList>
    </citation>
    <scope>NUCLEOTIDE SEQUENCE [LARGE SCALE GENOMIC DNA]</scope>
    <source>
        <strain evidence="1 2">RS19</strain>
    </source>
</reference>
<organism evidence="1 2">
    <name type="scientific">Dyadobacter luteus</name>
    <dbReference type="NCBI Taxonomy" id="2259619"/>
    <lineage>
        <taxon>Bacteria</taxon>
        <taxon>Pseudomonadati</taxon>
        <taxon>Bacteroidota</taxon>
        <taxon>Cytophagia</taxon>
        <taxon>Cytophagales</taxon>
        <taxon>Spirosomataceae</taxon>
        <taxon>Dyadobacter</taxon>
    </lineage>
</organism>
<dbReference type="AlphaFoldDB" id="A0A3D8YHB2"/>
<dbReference type="EMBL" id="QNUL01000002">
    <property type="protein sequence ID" value="REA63799.1"/>
    <property type="molecule type" value="Genomic_DNA"/>
</dbReference>
<gene>
    <name evidence="1" type="ORF">DSL64_05080</name>
</gene>
<dbReference type="OrthoDB" id="1521569at2"/>
<evidence type="ECO:0000313" key="2">
    <source>
        <dbReference type="Proteomes" id="UP000256373"/>
    </source>
</evidence>
<protein>
    <submittedName>
        <fullName evidence="1">Uncharacterized protein</fullName>
    </submittedName>
</protein>
<proteinExistence type="predicted"/>
<evidence type="ECO:0000313" key="1">
    <source>
        <dbReference type="EMBL" id="REA63799.1"/>
    </source>
</evidence>
<name>A0A3D8YHB2_9BACT</name>
<dbReference type="RefSeq" id="WP_115829550.1">
    <property type="nucleotide sequence ID" value="NZ_QNUL01000002.1"/>
</dbReference>